<dbReference type="AlphaFoldDB" id="M5UAJ7"/>
<evidence type="ECO:0000313" key="2">
    <source>
        <dbReference type="Proteomes" id="UP000011885"/>
    </source>
</evidence>
<gene>
    <name evidence="1" type="ORF">RSSM_00101</name>
</gene>
<protein>
    <submittedName>
        <fullName evidence="1">Uncharacterized protein</fullName>
    </submittedName>
</protein>
<proteinExistence type="predicted"/>
<evidence type="ECO:0000313" key="1">
    <source>
        <dbReference type="EMBL" id="EMI58457.1"/>
    </source>
</evidence>
<accession>M5UAJ7</accession>
<dbReference type="Proteomes" id="UP000011885">
    <property type="component" value="Unassembled WGS sequence"/>
</dbReference>
<name>M5UAJ7_9BACT</name>
<sequence>MRGGVEPFSVRHLARYRRACDRFAGTRLDGKRALKLSTRSGDSIA</sequence>
<dbReference type="EMBL" id="ANOH01000006">
    <property type="protein sequence ID" value="EMI58457.1"/>
    <property type="molecule type" value="Genomic_DNA"/>
</dbReference>
<keyword evidence="2" id="KW-1185">Reference proteome</keyword>
<comment type="caution">
    <text evidence="1">The sequence shown here is derived from an EMBL/GenBank/DDBJ whole genome shotgun (WGS) entry which is preliminary data.</text>
</comment>
<reference evidence="1 2" key="1">
    <citation type="journal article" date="2013" name="Mar. Genomics">
        <title>Expression of sulfatases in Rhodopirellula baltica and the diversity of sulfatases in the genus Rhodopirellula.</title>
        <authorList>
            <person name="Wegner C.E."/>
            <person name="Richter-Heitmann T."/>
            <person name="Klindworth A."/>
            <person name="Klockow C."/>
            <person name="Richter M."/>
            <person name="Achstetter T."/>
            <person name="Glockner F.O."/>
            <person name="Harder J."/>
        </authorList>
    </citation>
    <scope>NUCLEOTIDE SEQUENCE [LARGE SCALE GENOMIC DNA]</scope>
    <source>
        <strain evidence="1 2">SM41</strain>
    </source>
</reference>
<organism evidence="1 2">
    <name type="scientific">Rhodopirellula sallentina SM41</name>
    <dbReference type="NCBI Taxonomy" id="1263870"/>
    <lineage>
        <taxon>Bacteria</taxon>
        <taxon>Pseudomonadati</taxon>
        <taxon>Planctomycetota</taxon>
        <taxon>Planctomycetia</taxon>
        <taxon>Pirellulales</taxon>
        <taxon>Pirellulaceae</taxon>
        <taxon>Rhodopirellula</taxon>
    </lineage>
</organism>
<dbReference type="PATRIC" id="fig|1263870.3.peg.112"/>